<comment type="caution">
    <text evidence="11">The sequence shown here is derived from an EMBL/GenBank/DDBJ whole genome shotgun (WGS) entry which is preliminary data.</text>
</comment>
<dbReference type="Gene3D" id="2.40.50.100">
    <property type="match status" value="1"/>
</dbReference>
<dbReference type="NCBIfam" id="NF008589">
    <property type="entry name" value="PRK11556.1"/>
    <property type="match status" value="1"/>
</dbReference>
<dbReference type="InterPro" id="IPR006143">
    <property type="entry name" value="RND_pump_MFP"/>
</dbReference>
<feature type="domain" description="Multidrug resistance protein MdtA-like barrel-sandwich hybrid" evidence="8">
    <location>
        <begin position="92"/>
        <end position="233"/>
    </location>
</feature>
<feature type="domain" description="Multidrug resistance protein MdtA-like alpha-helical hairpin" evidence="7">
    <location>
        <begin position="131"/>
        <end position="200"/>
    </location>
</feature>
<dbReference type="EMBL" id="WFLN01000004">
    <property type="protein sequence ID" value="KAB8033665.1"/>
    <property type="molecule type" value="Genomic_DNA"/>
</dbReference>
<dbReference type="Pfam" id="PF25989">
    <property type="entry name" value="YknX_C"/>
    <property type="match status" value="1"/>
</dbReference>
<keyword evidence="4" id="KW-0997">Cell inner membrane</keyword>
<dbReference type="PANTHER" id="PTHR30469">
    <property type="entry name" value="MULTIDRUG RESISTANCE PROTEIN MDTA"/>
    <property type="match status" value="1"/>
</dbReference>
<dbReference type="Gene3D" id="1.10.287.470">
    <property type="entry name" value="Helix hairpin bin"/>
    <property type="match status" value="1"/>
</dbReference>
<proteinExistence type="inferred from homology"/>
<dbReference type="Pfam" id="PF25917">
    <property type="entry name" value="BSH_RND"/>
    <property type="match status" value="1"/>
</dbReference>
<dbReference type="Gene3D" id="2.40.420.20">
    <property type="match status" value="1"/>
</dbReference>
<dbReference type="RefSeq" id="WP_152211751.1">
    <property type="nucleotide sequence ID" value="NZ_WFLN01000004.1"/>
</dbReference>
<evidence type="ECO:0000256" key="5">
    <source>
        <dbReference type="ARBA" id="ARBA00023136"/>
    </source>
</evidence>
<organism evidence="11 12">
    <name type="scientific">Fluviispira multicolorata</name>
    <dbReference type="NCBI Taxonomy" id="2654512"/>
    <lineage>
        <taxon>Bacteria</taxon>
        <taxon>Pseudomonadati</taxon>
        <taxon>Bdellovibrionota</taxon>
        <taxon>Oligoflexia</taxon>
        <taxon>Silvanigrellales</taxon>
        <taxon>Silvanigrellaceae</taxon>
        <taxon>Fluviispira</taxon>
    </lineage>
</organism>
<evidence type="ECO:0000259" key="10">
    <source>
        <dbReference type="Pfam" id="PF25989"/>
    </source>
</evidence>
<protein>
    <submittedName>
        <fullName evidence="11">MdtA/MuxA family multidrug efflux RND transporter periplasmic adaptor subunit</fullName>
    </submittedName>
</protein>
<keyword evidence="5 6" id="KW-0472">Membrane</keyword>
<evidence type="ECO:0000256" key="4">
    <source>
        <dbReference type="ARBA" id="ARBA00022519"/>
    </source>
</evidence>
<dbReference type="SUPFAM" id="SSF111369">
    <property type="entry name" value="HlyD-like secretion proteins"/>
    <property type="match status" value="1"/>
</dbReference>
<keyword evidence="6" id="KW-0812">Transmembrane</keyword>
<dbReference type="AlphaFoldDB" id="A0A833JG42"/>
<evidence type="ECO:0000256" key="1">
    <source>
        <dbReference type="ARBA" id="ARBA00004236"/>
    </source>
</evidence>
<evidence type="ECO:0000313" key="11">
    <source>
        <dbReference type="EMBL" id="KAB8033665.1"/>
    </source>
</evidence>
<comment type="subcellular location">
    <subcellularLocation>
        <location evidence="1">Cell membrane</location>
    </subcellularLocation>
</comment>
<keyword evidence="3" id="KW-1003">Cell membrane</keyword>
<comment type="similarity">
    <text evidence="2">Belongs to the membrane fusion protein (MFP) (TC 8.A.1) family.</text>
</comment>
<evidence type="ECO:0000256" key="6">
    <source>
        <dbReference type="SAM" id="Phobius"/>
    </source>
</evidence>
<dbReference type="InterPro" id="IPR058626">
    <property type="entry name" value="MdtA-like_b-barrel"/>
</dbReference>
<evidence type="ECO:0000259" key="8">
    <source>
        <dbReference type="Pfam" id="PF25917"/>
    </source>
</evidence>
<evidence type="ECO:0000313" key="12">
    <source>
        <dbReference type="Proteomes" id="UP000442694"/>
    </source>
</evidence>
<feature type="domain" description="Multidrug resistance protein MdtA-like beta-barrel" evidence="9">
    <location>
        <begin position="238"/>
        <end position="322"/>
    </location>
</feature>
<dbReference type="Proteomes" id="UP000442694">
    <property type="component" value="Unassembled WGS sequence"/>
</dbReference>
<dbReference type="Gene3D" id="2.40.30.170">
    <property type="match status" value="1"/>
</dbReference>
<evidence type="ECO:0000259" key="9">
    <source>
        <dbReference type="Pfam" id="PF25944"/>
    </source>
</evidence>
<feature type="transmembrane region" description="Helical" evidence="6">
    <location>
        <begin position="16"/>
        <end position="37"/>
    </location>
</feature>
<reference evidence="11 12" key="1">
    <citation type="submission" date="2019-10" db="EMBL/GenBank/DDBJ databases">
        <title>New genus of Silvanigrellaceae.</title>
        <authorList>
            <person name="Pitt A."/>
            <person name="Hahn M.W."/>
        </authorList>
    </citation>
    <scope>NUCLEOTIDE SEQUENCE [LARGE SCALE GENOMIC DNA]</scope>
    <source>
        <strain evidence="11 12">33A1-SZDP</strain>
    </source>
</reference>
<evidence type="ECO:0000256" key="2">
    <source>
        <dbReference type="ARBA" id="ARBA00009477"/>
    </source>
</evidence>
<evidence type="ECO:0000256" key="3">
    <source>
        <dbReference type="ARBA" id="ARBA00022475"/>
    </source>
</evidence>
<dbReference type="InterPro" id="IPR058624">
    <property type="entry name" value="MdtA-like_HH"/>
</dbReference>
<dbReference type="GO" id="GO:1990281">
    <property type="term" value="C:efflux pump complex"/>
    <property type="evidence" value="ECO:0007669"/>
    <property type="project" value="TreeGrafter"/>
</dbReference>
<dbReference type="InterPro" id="IPR058625">
    <property type="entry name" value="MdtA-like_BSH"/>
</dbReference>
<dbReference type="NCBIfam" id="TIGR01730">
    <property type="entry name" value="RND_mfp"/>
    <property type="match status" value="1"/>
</dbReference>
<evidence type="ECO:0000259" key="7">
    <source>
        <dbReference type="Pfam" id="PF25876"/>
    </source>
</evidence>
<dbReference type="Pfam" id="PF25876">
    <property type="entry name" value="HH_MFP_RND"/>
    <property type="match status" value="1"/>
</dbReference>
<feature type="domain" description="YknX-like C-terminal permuted SH3-like" evidence="10">
    <location>
        <begin position="327"/>
        <end position="393"/>
    </location>
</feature>
<keyword evidence="6" id="KW-1133">Transmembrane helix</keyword>
<name>A0A833JG42_9BACT</name>
<keyword evidence="12" id="KW-1185">Reference proteome</keyword>
<dbReference type="InterPro" id="IPR058637">
    <property type="entry name" value="YknX-like_C"/>
</dbReference>
<dbReference type="Pfam" id="PF25944">
    <property type="entry name" value="Beta-barrel_RND"/>
    <property type="match status" value="1"/>
</dbReference>
<dbReference type="GO" id="GO:0015562">
    <property type="term" value="F:efflux transmembrane transporter activity"/>
    <property type="evidence" value="ECO:0007669"/>
    <property type="project" value="TreeGrafter"/>
</dbReference>
<gene>
    <name evidence="11" type="ORF">GCL57_02865</name>
</gene>
<accession>A0A833JG42</accession>
<sequence>MSFHKATQHIKEKWRFYLISFITLLLFTSIIIILFRFQTSDTNFNKVKNHQKVQKSKENKKFNIPSVIAAEAKIKDVPIYYSALGAVTPIDSVTVKTQISGKLLKIYFHEGQVVNSGDLLAQIDSQPYQAQYTQYEGQLLRDQSFLTNARLDLKRYKVLFTSGGVSRQTLDTQTWLVKQYEGVVQSDLGQLEAVKININYCKITAPISGLIGLRQVNQGNYVQVTDPNGIVMINKLQPISVLFSIPEDYLPKIIEKMKEKLKLIAYAYDREQANLIATGDLLTTDNQIDSATGTIKLRAEFKNENLTLFPNQFVNIKLQIDTIQNATVIPTAAIQHGTKGDYVFILNNSTVKYQRIVAGQSNGNETIIKEGVHAGEHVVTEGTDKLTDGVEVST</sequence>
<dbReference type="PANTHER" id="PTHR30469:SF12">
    <property type="entry name" value="MULTIDRUG RESISTANCE PROTEIN MDTA"/>
    <property type="match status" value="1"/>
</dbReference>